<dbReference type="EMBL" id="FOHV01000029">
    <property type="protein sequence ID" value="SET47124.1"/>
    <property type="molecule type" value="Genomic_DNA"/>
</dbReference>
<evidence type="ECO:0000313" key="2">
    <source>
        <dbReference type="EMBL" id="SET47124.1"/>
    </source>
</evidence>
<keyword evidence="1" id="KW-0812">Transmembrane</keyword>
<evidence type="ECO:0000313" key="3">
    <source>
        <dbReference type="Proteomes" id="UP000242642"/>
    </source>
</evidence>
<dbReference type="Proteomes" id="UP000242642">
    <property type="component" value="Unassembled WGS sequence"/>
</dbReference>
<dbReference type="AlphaFoldDB" id="A0A1I0ENW2"/>
<feature type="transmembrane region" description="Helical" evidence="1">
    <location>
        <begin position="201"/>
        <end position="224"/>
    </location>
</feature>
<feature type="transmembrane region" description="Helical" evidence="1">
    <location>
        <begin position="304"/>
        <end position="327"/>
    </location>
</feature>
<feature type="transmembrane region" description="Helical" evidence="1">
    <location>
        <begin position="41"/>
        <end position="63"/>
    </location>
</feature>
<proteinExistence type="predicted"/>
<protein>
    <recommendedName>
        <fullName evidence="4">DUF4153 domain-containing protein</fullName>
    </recommendedName>
</protein>
<reference evidence="3" key="1">
    <citation type="submission" date="2016-10" db="EMBL/GenBank/DDBJ databases">
        <authorList>
            <person name="Varghese N."/>
            <person name="Submissions S."/>
        </authorList>
    </citation>
    <scope>NUCLEOTIDE SEQUENCE [LARGE SCALE GENOMIC DNA]</scope>
    <source>
        <strain evidence="3">DSM 18579</strain>
    </source>
</reference>
<feature type="transmembrane region" description="Helical" evidence="1">
    <location>
        <begin position="273"/>
        <end position="298"/>
    </location>
</feature>
<feature type="transmembrane region" description="Helical" evidence="1">
    <location>
        <begin position="101"/>
        <end position="119"/>
    </location>
</feature>
<evidence type="ECO:0008006" key="4">
    <source>
        <dbReference type="Google" id="ProtNLM"/>
    </source>
</evidence>
<evidence type="ECO:0000256" key="1">
    <source>
        <dbReference type="SAM" id="Phobius"/>
    </source>
</evidence>
<accession>A0A1I0ENW2</accession>
<keyword evidence="1" id="KW-1133">Transmembrane helix</keyword>
<feature type="transmembrane region" description="Helical" evidence="1">
    <location>
        <begin position="240"/>
        <end position="261"/>
    </location>
</feature>
<keyword evidence="3" id="KW-1185">Reference proteome</keyword>
<organism evidence="2 3">
    <name type="scientific">Thorsellia anophelis DSM 18579</name>
    <dbReference type="NCBI Taxonomy" id="1123402"/>
    <lineage>
        <taxon>Bacteria</taxon>
        <taxon>Pseudomonadati</taxon>
        <taxon>Pseudomonadota</taxon>
        <taxon>Gammaproteobacteria</taxon>
        <taxon>Enterobacterales</taxon>
        <taxon>Thorselliaceae</taxon>
        <taxon>Thorsellia</taxon>
    </lineage>
</organism>
<keyword evidence="1" id="KW-0472">Membrane</keyword>
<gene>
    <name evidence="2" type="ORF">SAMN02583745_02470</name>
</gene>
<sequence length="646" mass="74494">MNQITNFKSTISFNSILPGLICGLLYFAVEALLRILNFSHLISLFHISVCLVLISYCACAPLYRRNISFLFHLIIPVFIFVSITIVDIINPQASYNTNYPLLYFIGLFWGILQSVGMAFKRTKSRFSILWRHQVQLISLSVSVGIFIGISAYLVLLIATLGQLISSNVLMIMVFIFVSYSFEYFHQEKNLIKTKMLFQSRLSAYLSLLIAFIIVFFNIVIISIAKDFHNAQLTLPISLEFYLYTFYALILLGIVLTPIPTYHNSLKRSINQRICQFIFLLLPVSFFSLTWLFSSYYAINGLTKTSFWFMLVCYSIFFPTVLNSFAIIRQNIIQLRTSASTQSPHHKGILFKECLFKLNLFYLICLSILLYLLAIIPNLVNTAVVVSQVDRIVDAKTEIKIDYDLFQFQTGQEGIDALNNLASYTLNDYHAKTSLNYEALKNNPVIKNNAFVVHSQSTIIDNKNLKTHENYQLDSLRLYPNNAHLPKDIYQKIAEYLTTQTDLYCMKQKSDYLEMNQGKIWLVDKPTCFIQSIHPNKLDKSFTVYAIYGYENAYQTAQPSLYLIVNKQTKEIQKFEISHITQLYDDSVAYRVDDKNPIKTPEAYERLISKHFRFIQSQFKLVEIGGKIFAISDKKPDVSDAIEVNHE</sequence>
<name>A0A1I0ENW2_9GAMM</name>
<feature type="transmembrane region" description="Helical" evidence="1">
    <location>
        <begin position="359"/>
        <end position="379"/>
    </location>
</feature>
<feature type="transmembrane region" description="Helical" evidence="1">
    <location>
        <begin position="139"/>
        <end position="158"/>
    </location>
</feature>
<feature type="transmembrane region" description="Helical" evidence="1">
    <location>
        <begin position="70"/>
        <end position="89"/>
    </location>
</feature>
<feature type="transmembrane region" description="Helical" evidence="1">
    <location>
        <begin position="164"/>
        <end position="181"/>
    </location>
</feature>
<feature type="transmembrane region" description="Helical" evidence="1">
    <location>
        <begin position="12"/>
        <end position="29"/>
    </location>
</feature>